<name>A0A853C2S0_9ACTN</name>
<evidence type="ECO:0000256" key="1">
    <source>
        <dbReference type="ARBA" id="ARBA00000798"/>
    </source>
</evidence>
<dbReference type="CDD" id="cd09105">
    <property type="entry name" value="PLDc_vPLD1_2_like_2"/>
    <property type="match status" value="1"/>
</dbReference>
<dbReference type="InterPro" id="IPR025202">
    <property type="entry name" value="PLD-like_dom"/>
</dbReference>
<keyword evidence="8" id="KW-1185">Reference proteome</keyword>
<dbReference type="Pfam" id="PF13091">
    <property type="entry name" value="PLDc_2"/>
    <property type="match status" value="1"/>
</dbReference>
<gene>
    <name evidence="7" type="ORF">HNR19_002175</name>
</gene>
<dbReference type="RefSeq" id="WP_179667959.1">
    <property type="nucleotide sequence ID" value="NZ_JACCFP010000001.1"/>
</dbReference>
<dbReference type="CDD" id="cd09104">
    <property type="entry name" value="PLDc_vPLD1_2_like_1"/>
    <property type="match status" value="1"/>
</dbReference>
<evidence type="ECO:0000256" key="3">
    <source>
        <dbReference type="ARBA" id="ARBA00022801"/>
    </source>
</evidence>
<evidence type="ECO:0000256" key="4">
    <source>
        <dbReference type="ARBA" id="ARBA00023098"/>
    </source>
</evidence>
<comment type="catalytic activity">
    <reaction evidence="1">
        <text>a 1,2-diacyl-sn-glycero-3-phosphocholine + H2O = a 1,2-diacyl-sn-glycero-3-phosphate + choline + H(+)</text>
        <dbReference type="Rhea" id="RHEA:14445"/>
        <dbReference type="ChEBI" id="CHEBI:15354"/>
        <dbReference type="ChEBI" id="CHEBI:15377"/>
        <dbReference type="ChEBI" id="CHEBI:15378"/>
        <dbReference type="ChEBI" id="CHEBI:57643"/>
        <dbReference type="ChEBI" id="CHEBI:58608"/>
        <dbReference type="EC" id="3.1.4.4"/>
    </reaction>
</comment>
<keyword evidence="3" id="KW-0378">Hydrolase</keyword>
<dbReference type="SMART" id="SM00155">
    <property type="entry name" value="PLDc"/>
    <property type="match status" value="2"/>
</dbReference>
<organism evidence="7 8">
    <name type="scientific">Nocardioides thalensis</name>
    <dbReference type="NCBI Taxonomy" id="1914755"/>
    <lineage>
        <taxon>Bacteria</taxon>
        <taxon>Bacillati</taxon>
        <taxon>Actinomycetota</taxon>
        <taxon>Actinomycetes</taxon>
        <taxon>Propionibacteriales</taxon>
        <taxon>Nocardioidaceae</taxon>
        <taxon>Nocardioides</taxon>
    </lineage>
</organism>
<feature type="domain" description="PLD phosphodiesterase" evidence="6">
    <location>
        <begin position="360"/>
        <end position="387"/>
    </location>
</feature>
<evidence type="ECO:0000313" key="8">
    <source>
        <dbReference type="Proteomes" id="UP000530424"/>
    </source>
</evidence>
<protein>
    <submittedName>
        <fullName evidence="7">Phosphatidylserine/phosphatidylglycerophosphate/ cardiolipin synthase-like enzyme</fullName>
    </submittedName>
</protein>
<evidence type="ECO:0000256" key="2">
    <source>
        <dbReference type="ARBA" id="ARBA00022737"/>
    </source>
</evidence>
<dbReference type="Proteomes" id="UP000530424">
    <property type="component" value="Unassembled WGS sequence"/>
</dbReference>
<proteinExistence type="predicted"/>
<evidence type="ECO:0000256" key="5">
    <source>
        <dbReference type="SAM" id="MobiDB-lite"/>
    </source>
</evidence>
<reference evidence="7 8" key="1">
    <citation type="submission" date="2020-07" db="EMBL/GenBank/DDBJ databases">
        <title>Sequencing the genomes of 1000 actinobacteria strains.</title>
        <authorList>
            <person name="Klenk H.-P."/>
        </authorList>
    </citation>
    <scope>NUCLEOTIDE SEQUENCE [LARGE SCALE GENOMIC DNA]</scope>
    <source>
        <strain evidence="7 8">DSM 103833</strain>
    </source>
</reference>
<keyword evidence="4" id="KW-0443">Lipid metabolism</keyword>
<feature type="region of interest" description="Disordered" evidence="5">
    <location>
        <begin position="153"/>
        <end position="173"/>
    </location>
</feature>
<dbReference type="AlphaFoldDB" id="A0A853C2S0"/>
<accession>A0A853C2S0</accession>
<feature type="region of interest" description="Disordered" evidence="5">
    <location>
        <begin position="224"/>
        <end position="243"/>
    </location>
</feature>
<dbReference type="EMBL" id="JACCFP010000001">
    <property type="protein sequence ID" value="NYJ01477.1"/>
    <property type="molecule type" value="Genomic_DNA"/>
</dbReference>
<evidence type="ECO:0000259" key="6">
    <source>
        <dbReference type="PROSITE" id="PS50035"/>
    </source>
</evidence>
<feature type="domain" description="PLD phosphodiesterase" evidence="6">
    <location>
        <begin position="120"/>
        <end position="153"/>
    </location>
</feature>
<dbReference type="PROSITE" id="PS50035">
    <property type="entry name" value="PLD"/>
    <property type="match status" value="2"/>
</dbReference>
<dbReference type="GO" id="GO:0009395">
    <property type="term" value="P:phospholipid catabolic process"/>
    <property type="evidence" value="ECO:0007669"/>
    <property type="project" value="TreeGrafter"/>
</dbReference>
<dbReference type="Gene3D" id="3.30.870.10">
    <property type="entry name" value="Endonuclease Chain A"/>
    <property type="match status" value="2"/>
</dbReference>
<sequence>MSDWFLPATERPWTSGNLVIPHVHGATYFERLVEAIEATTAEDRIFLTDWRGDSDERLTADGPTVGELLTAAGKRGVEVRALLWRSHSDKGHLNAQENEHLGTLINESGGEAILDERVRRGGSHHQKLFVVRRKGRPAEDAAFIGGIDLCHGRRDDADHRGDPQAPPLDKRYGDTPPWHDAMVEIRGPAVSHVLDTFAERWDDPTPVDHRNPYRALRHRLEHMPRHPEDLPQRWDPPPEAGPHQVQLLRTYPSKRPPYPFAPEGERSVARAYSRAFERAERLVYIEDQYFWSDVVATTLADALRSKPLLHVIAVVPRYPEEDNRVSGPPMIYGQRLAWEMLHAAGGDRFAMFDLENAASTPIYVHAKVCVVDDEWMTVGSDNLNLRSWTHDSELTCAIVDTDGELPRRLRTSLWAEHLGLPEDDPRLTDVAGALRLWTERSRAQQGRARPHVPDRLPARTRAWARPAYRFLYDPDGRPRRLRGTTEF</sequence>
<dbReference type="PANTHER" id="PTHR18896">
    <property type="entry name" value="PHOSPHOLIPASE D"/>
    <property type="match status" value="1"/>
</dbReference>
<keyword evidence="2" id="KW-0677">Repeat</keyword>
<dbReference type="GO" id="GO:0004630">
    <property type="term" value="F:phospholipase D activity"/>
    <property type="evidence" value="ECO:0007669"/>
    <property type="project" value="UniProtKB-EC"/>
</dbReference>
<dbReference type="SUPFAM" id="SSF56024">
    <property type="entry name" value="Phospholipase D/nuclease"/>
    <property type="match status" value="2"/>
</dbReference>
<comment type="caution">
    <text evidence="7">The sequence shown here is derived from an EMBL/GenBank/DDBJ whole genome shotgun (WGS) entry which is preliminary data.</text>
</comment>
<dbReference type="InterPro" id="IPR015679">
    <property type="entry name" value="PLipase_D_fam"/>
</dbReference>
<dbReference type="InterPro" id="IPR001736">
    <property type="entry name" value="PLipase_D/transphosphatidylase"/>
</dbReference>
<dbReference type="PANTHER" id="PTHR18896:SF76">
    <property type="entry name" value="PHOSPHOLIPASE"/>
    <property type="match status" value="1"/>
</dbReference>
<evidence type="ECO:0000313" key="7">
    <source>
        <dbReference type="EMBL" id="NYJ01477.1"/>
    </source>
</evidence>